<reference evidence="2" key="1">
    <citation type="submission" date="2018-05" db="EMBL/GenBank/DDBJ databases">
        <authorList>
            <person name="Lanie J.A."/>
            <person name="Ng W.-L."/>
            <person name="Kazmierczak K.M."/>
            <person name="Andrzejewski T.M."/>
            <person name="Davidsen T.M."/>
            <person name="Wayne K.J."/>
            <person name="Tettelin H."/>
            <person name="Glass J.I."/>
            <person name="Rusch D."/>
            <person name="Podicherti R."/>
            <person name="Tsui H.-C.T."/>
            <person name="Winkler M.E."/>
        </authorList>
    </citation>
    <scope>NUCLEOTIDE SEQUENCE</scope>
</reference>
<organism evidence="2">
    <name type="scientific">marine metagenome</name>
    <dbReference type="NCBI Taxonomy" id="408172"/>
    <lineage>
        <taxon>unclassified sequences</taxon>
        <taxon>metagenomes</taxon>
        <taxon>ecological metagenomes</taxon>
    </lineage>
</organism>
<accession>A0A382VWJ0</accession>
<name>A0A382VWJ0_9ZZZZ</name>
<feature type="non-terminal residue" evidence="2">
    <location>
        <position position="22"/>
    </location>
</feature>
<evidence type="ECO:0000313" key="2">
    <source>
        <dbReference type="EMBL" id="SVD50873.1"/>
    </source>
</evidence>
<dbReference type="EMBL" id="UINC01155169">
    <property type="protein sequence ID" value="SVD50873.1"/>
    <property type="molecule type" value="Genomic_DNA"/>
</dbReference>
<dbReference type="PROSITE" id="PS51548">
    <property type="entry name" value="BIRNAVIRUS_VP4_PRO"/>
    <property type="match status" value="1"/>
</dbReference>
<proteinExistence type="predicted"/>
<evidence type="ECO:0000259" key="1">
    <source>
        <dbReference type="PROSITE" id="PS51548"/>
    </source>
</evidence>
<gene>
    <name evidence="2" type="ORF">METZ01_LOCUS403727</name>
</gene>
<feature type="domain" description="Peptidase S50" evidence="1">
    <location>
        <begin position="1"/>
        <end position="22"/>
    </location>
</feature>
<protein>
    <recommendedName>
        <fullName evidence="1">Peptidase S50 domain-containing protein</fullName>
    </recommendedName>
</protein>
<sequence>MDPKALMEISSLSLRARAVVEG</sequence>
<dbReference type="AlphaFoldDB" id="A0A382VWJ0"/>
<dbReference type="InterPro" id="IPR025775">
    <property type="entry name" value="Birna_VP4_Prtase_dom"/>
</dbReference>